<feature type="compositionally biased region" description="Low complexity" evidence="1">
    <location>
        <begin position="1137"/>
        <end position="1151"/>
    </location>
</feature>
<feature type="compositionally biased region" description="Polar residues" evidence="1">
    <location>
        <begin position="389"/>
        <end position="410"/>
    </location>
</feature>
<reference evidence="4" key="2">
    <citation type="submission" date="2013-07" db="EMBL/GenBank/DDBJ databases">
        <authorList>
            <consortium name="The Broad Institute Genome Sequencing Platform"/>
            <person name="Cuomo C."/>
            <person name="Litvintseva A."/>
            <person name="Chen Y."/>
            <person name="Heitman J."/>
            <person name="Sun S."/>
            <person name="Springer D."/>
            <person name="Dromer F."/>
            <person name="Young S.K."/>
            <person name="Zeng Q."/>
            <person name="Gargeya S."/>
            <person name="Fitzgerald M."/>
            <person name="Abouelleil A."/>
            <person name="Alvarado L."/>
            <person name="Berlin A.M."/>
            <person name="Chapman S.B."/>
            <person name="Dewar J."/>
            <person name="Goldberg J."/>
            <person name="Griggs A."/>
            <person name="Gujja S."/>
            <person name="Hansen M."/>
            <person name="Howarth C."/>
            <person name="Imamovic A."/>
            <person name="Larimer J."/>
            <person name="McCowan C."/>
            <person name="Murphy C."/>
            <person name="Pearson M."/>
            <person name="Priest M."/>
            <person name="Roberts A."/>
            <person name="Saif S."/>
            <person name="Shea T."/>
            <person name="Sykes S."/>
            <person name="Wortman J."/>
            <person name="Nusbaum C."/>
            <person name="Birren B."/>
        </authorList>
    </citation>
    <scope>NUCLEOTIDE SEQUENCE</scope>
    <source>
        <strain evidence="4">CBS 10737</strain>
    </source>
</reference>
<feature type="region of interest" description="Disordered" evidence="1">
    <location>
        <begin position="992"/>
        <end position="1029"/>
    </location>
</feature>
<reference evidence="4" key="4">
    <citation type="submission" date="2024-02" db="EMBL/GenBank/DDBJ databases">
        <title>Comparative genomics of Cryptococcus and Kwoniella reveals pathogenesis evolution and contrasting modes of karyotype evolution via chromosome fusion or intercentromeric recombination.</title>
        <authorList>
            <person name="Coelho M.A."/>
            <person name="David-Palma M."/>
            <person name="Shea T."/>
            <person name="Bowers K."/>
            <person name="McGinley-Smith S."/>
            <person name="Mohammad A.W."/>
            <person name="Gnirke A."/>
            <person name="Yurkov A.M."/>
            <person name="Nowrousian M."/>
            <person name="Sun S."/>
            <person name="Cuomo C.A."/>
            <person name="Heitman J."/>
        </authorList>
    </citation>
    <scope>NUCLEOTIDE SEQUENCE</scope>
    <source>
        <strain evidence="4">CBS 10737</strain>
    </source>
</reference>
<evidence type="ECO:0000313" key="5">
    <source>
        <dbReference type="Proteomes" id="UP000094020"/>
    </source>
</evidence>
<proteinExistence type="predicted"/>
<keyword evidence="2" id="KW-1133">Transmembrane helix</keyword>
<feature type="region of interest" description="Disordered" evidence="1">
    <location>
        <begin position="803"/>
        <end position="841"/>
    </location>
</feature>
<feature type="compositionally biased region" description="Polar residues" evidence="1">
    <location>
        <begin position="1005"/>
        <end position="1014"/>
    </location>
</feature>
<dbReference type="OrthoDB" id="2576153at2759"/>
<dbReference type="GeneID" id="30175676"/>
<feature type="compositionally biased region" description="Polar residues" evidence="1">
    <location>
        <begin position="420"/>
        <end position="432"/>
    </location>
</feature>
<feature type="compositionally biased region" description="Polar residues" evidence="1">
    <location>
        <begin position="300"/>
        <end position="330"/>
    </location>
</feature>
<evidence type="ECO:0000256" key="2">
    <source>
        <dbReference type="SAM" id="Phobius"/>
    </source>
</evidence>
<dbReference type="EMBL" id="KI894015">
    <property type="protein sequence ID" value="OCF46920.1"/>
    <property type="molecule type" value="Genomic_DNA"/>
</dbReference>
<dbReference type="STRING" id="1296096.A0A1B9HUI2"/>
<protein>
    <submittedName>
        <fullName evidence="3">Uncharacterized protein</fullName>
    </submittedName>
</protein>
<feature type="compositionally biased region" description="Polar residues" evidence="1">
    <location>
        <begin position="237"/>
        <end position="250"/>
    </location>
</feature>
<feature type="compositionally biased region" description="Basic and acidic residues" evidence="1">
    <location>
        <begin position="1168"/>
        <end position="1186"/>
    </location>
</feature>
<dbReference type="RefSeq" id="XP_019008139.1">
    <property type="nucleotide sequence ID" value="XM_019159001.1"/>
</dbReference>
<dbReference type="KEGG" id="kpin:30175676"/>
<feature type="compositionally biased region" description="Low complexity" evidence="1">
    <location>
        <begin position="433"/>
        <end position="442"/>
    </location>
</feature>
<dbReference type="Proteomes" id="UP000094020">
    <property type="component" value="Chromosome 9"/>
</dbReference>
<keyword evidence="5" id="KW-1185">Reference proteome</keyword>
<feature type="region of interest" description="Disordered" evidence="1">
    <location>
        <begin position="300"/>
        <end position="337"/>
    </location>
</feature>
<feature type="compositionally biased region" description="Polar residues" evidence="1">
    <location>
        <begin position="1083"/>
        <end position="1107"/>
    </location>
</feature>
<feature type="compositionally biased region" description="Polar residues" evidence="1">
    <location>
        <begin position="1152"/>
        <end position="1165"/>
    </location>
</feature>
<feature type="region of interest" description="Disordered" evidence="1">
    <location>
        <begin position="1064"/>
        <end position="1107"/>
    </location>
</feature>
<feature type="region of interest" description="Disordered" evidence="1">
    <location>
        <begin position="150"/>
        <end position="169"/>
    </location>
</feature>
<keyword evidence="2" id="KW-0812">Transmembrane</keyword>
<organism evidence="3">
    <name type="scientific">Kwoniella pini CBS 10737</name>
    <dbReference type="NCBI Taxonomy" id="1296096"/>
    <lineage>
        <taxon>Eukaryota</taxon>
        <taxon>Fungi</taxon>
        <taxon>Dikarya</taxon>
        <taxon>Basidiomycota</taxon>
        <taxon>Agaricomycotina</taxon>
        <taxon>Tremellomycetes</taxon>
        <taxon>Tremellales</taxon>
        <taxon>Cryptococcaceae</taxon>
        <taxon>Kwoniella</taxon>
    </lineage>
</organism>
<evidence type="ECO:0000256" key="1">
    <source>
        <dbReference type="SAM" id="MobiDB-lite"/>
    </source>
</evidence>
<feature type="region of interest" description="Disordered" evidence="1">
    <location>
        <begin position="367"/>
        <end position="457"/>
    </location>
</feature>
<dbReference type="AlphaFoldDB" id="A0A1B9HUI2"/>
<evidence type="ECO:0000313" key="3">
    <source>
        <dbReference type="EMBL" id="OCF46920.1"/>
    </source>
</evidence>
<name>A0A1B9HUI2_9TREE</name>
<dbReference type="EMBL" id="CP144527">
    <property type="protein sequence ID" value="WWC72540.1"/>
    <property type="molecule type" value="Genomic_DNA"/>
</dbReference>
<feature type="compositionally biased region" description="Polar residues" evidence="1">
    <location>
        <begin position="367"/>
        <end position="381"/>
    </location>
</feature>
<keyword evidence="2" id="KW-0472">Membrane</keyword>
<feature type="transmembrane region" description="Helical" evidence="2">
    <location>
        <begin position="174"/>
        <end position="195"/>
    </location>
</feature>
<reference evidence="3" key="3">
    <citation type="submission" date="2016-07" db="EMBL/GenBank/DDBJ databases">
        <title>Evolution of pathogenesis and genome organization in the Tremellales.</title>
        <authorList>
            <person name="Cuomo C."/>
            <person name="Litvintseva A."/>
            <person name="Heitman J."/>
            <person name="Chen Y."/>
            <person name="Sun S."/>
            <person name="Springer D."/>
            <person name="Dromer F."/>
            <person name="Young S."/>
            <person name="Zeng Q."/>
            <person name="Chapman S."/>
            <person name="Gujja S."/>
            <person name="Saif S."/>
            <person name="Birren B."/>
        </authorList>
    </citation>
    <scope>NUCLEOTIDE SEQUENCE</scope>
    <source>
        <strain evidence="3">CBS 10737</strain>
    </source>
</reference>
<feature type="region of interest" description="Disordered" evidence="1">
    <location>
        <begin position="237"/>
        <end position="262"/>
    </location>
</feature>
<gene>
    <name evidence="3" type="ORF">I206_07307</name>
    <name evidence="4" type="ORF">I206_106502</name>
</gene>
<reference evidence="3" key="1">
    <citation type="submission" date="2013-07" db="EMBL/GenBank/DDBJ databases">
        <title>The Genome Sequence of Cryptococcus pinus CBS10737.</title>
        <authorList>
            <consortium name="The Broad Institute Genome Sequencing Platform"/>
            <person name="Cuomo C."/>
            <person name="Litvintseva A."/>
            <person name="Chen Y."/>
            <person name="Heitman J."/>
            <person name="Sun S."/>
            <person name="Springer D."/>
            <person name="Dromer F."/>
            <person name="Young S.K."/>
            <person name="Zeng Q."/>
            <person name="Gargeya S."/>
            <person name="Fitzgerald M."/>
            <person name="Abouelleil A."/>
            <person name="Alvarado L."/>
            <person name="Berlin A.M."/>
            <person name="Chapman S.B."/>
            <person name="Dewar J."/>
            <person name="Goldberg J."/>
            <person name="Griggs A."/>
            <person name="Gujja S."/>
            <person name="Hansen M."/>
            <person name="Howarth C."/>
            <person name="Imamovic A."/>
            <person name="Larimer J."/>
            <person name="McCowan C."/>
            <person name="Murphy C."/>
            <person name="Pearson M."/>
            <person name="Priest M."/>
            <person name="Roberts A."/>
            <person name="Saif S."/>
            <person name="Shea T."/>
            <person name="Sykes S."/>
            <person name="Wortman J."/>
            <person name="Nusbaum C."/>
            <person name="Birren B."/>
        </authorList>
    </citation>
    <scope>NUCLEOTIDE SEQUENCE [LARGE SCALE GENOMIC DNA]</scope>
    <source>
        <strain evidence="3">CBS 10737</strain>
    </source>
</reference>
<accession>A0A1B9HUI2</accession>
<feature type="compositionally biased region" description="Polar residues" evidence="1">
    <location>
        <begin position="1064"/>
        <end position="1073"/>
    </location>
</feature>
<sequence>MCESIPSVTLYGTTQLTTTLTTSTIITTQLSQQIKLLTSQIITKEIITSIIPQKTLYYPCSETEIIKPSSTSKQLLQTTLSSNLNENSIDLNATGQFTGSLPTQIKFTSKSSSFTSSLVKSSVVTSKSSSQLTTSTSTLTQLPLITSSRSDNVTNVNSSAEESNTTTKSNAGTIAGGVIGGIFALIIFIILLMCCQKRRARRRIKGGSWRDSSITPFHGGQSGNDYWEKRFREIESANSSRGNELGTNRINETEKGDWDSQTSKKLRLTLDLGSKDLPSRPPSRLSMISSFFGGRMTPTPNITSSFHHSRNGSTPTLRSTMPKTSKNRFSFNPFKRNNNTNNNYYYYNKNQFNNHNQDFNKSQISLPKQNHQHNRSISSPWIQEDSKSFKSGSGTNSNGIKSAGYSNSIKSPKARPSLEDNLNINRNTSVKLNNNNNNNNNNVDKRRSQNTFGKKLSSFDLPITKEEEKELSRNSENNVVEINRNEMINVNNWNYQTQNNNLQLPRQAAMAVNSINSANGSGLNPIREGKVIESPTEEEIEERRNMEWIRHSNFQSDHGEGTETLDLTNEEKLKELNKQLGLDDLNELSDNSIINYNFQNLDNSNLNGLQTQPKTYLGFNQVNDFIGNTPPQLGVIGTYTSLSSNSHLSNISSITSLPPTKKNYNSGISSSSFIPFVPLPKLGQTINNNNNNNHLSGISSNGSNNLPFIPPIRGGHGSISGSGISNNIPSTILPRGYLSGLSSAYSNSYSNSYNNNQKNLKPRSPDSISIPSDIIIDSPPKMYQTGVNLQNNKNNNDSNCLNRYNSQSTISSYSNHPVSPYSSQPSFGVSRPNSQLSDTNITGNRNTRILTIYKVEKERNSRKAFIYSSPSKRRSSLNNLKRTYSGKLINTRDSLPPPLPNQNRKSAFDDADEEALGLSFNNNNRIPISNHTLKNSSPPPNSFVFNNDNLIRRSLKNQRESKGKYVPTIRLSQRALTPSFWIDEELLARFANNDDDDDDNGNDNTFVTSSTDGGSTIKPLKRKSKSLRSLEENHEAMNLDNSQEYEIEHNKNVQLERQSIATIRHQPSMTVTRINKEEKSSLPAYSTTPRRNSHASMSISSKDEYSSSTMIYQNENNLSRSDSNIKLKANKDEASISYSPIPNITPPNSSSVQPDNLNLNPSSLTPKPEPKKQERKQEKGKGKQKEIEIEKEIQDENENEILSPNTPTNKLNLLNPCFPKLPISPTNTSSSSSLISDCSSSKLSNNWEFQNNNNINQNFRFSIKQRKKKS</sequence>
<evidence type="ECO:0000313" key="4">
    <source>
        <dbReference type="EMBL" id="WWC72540.1"/>
    </source>
</evidence>
<feature type="region of interest" description="Disordered" evidence="1">
    <location>
        <begin position="1137"/>
        <end position="1186"/>
    </location>
</feature>